<feature type="domain" description="Thioredoxin" evidence="6">
    <location>
        <begin position="28"/>
        <end position="173"/>
    </location>
</feature>
<accession>A0ABW2ZEB1</accession>
<evidence type="ECO:0000259" key="6">
    <source>
        <dbReference type="PROSITE" id="PS51352"/>
    </source>
</evidence>
<keyword evidence="4" id="KW-0676">Redox-active center</keyword>
<evidence type="ECO:0000256" key="1">
    <source>
        <dbReference type="ARBA" id="ARBA00004196"/>
    </source>
</evidence>
<dbReference type="Gene3D" id="3.40.30.10">
    <property type="entry name" value="Glutaredoxin"/>
    <property type="match status" value="1"/>
</dbReference>
<keyword evidence="8" id="KW-1185">Reference proteome</keyword>
<dbReference type="PROSITE" id="PS51352">
    <property type="entry name" value="THIOREDOXIN_2"/>
    <property type="match status" value="1"/>
</dbReference>
<sequence length="196" mass="22339">MKLKICSVALLCLFFKVAAHAQTEPVYLKVGDKMPDVEIKKIMNWNRKTARISDFRGKMIVLDMWNSFCGSCIAGFPKLDSLQRRYKDKLQVLLVNPSSDNETVRSMKIVIDRMNSWSDKPFKLPIVFRDSIISRNFDFYGVPFSVWIGPDGTIVAIPKLGESIEANIDKVLAGEKINVTPRIINRPANAKRRAYQ</sequence>
<dbReference type="InterPro" id="IPR036249">
    <property type="entry name" value="Thioredoxin-like_sf"/>
</dbReference>
<dbReference type="CDD" id="cd02966">
    <property type="entry name" value="TlpA_like_family"/>
    <property type="match status" value="1"/>
</dbReference>
<evidence type="ECO:0000256" key="2">
    <source>
        <dbReference type="ARBA" id="ARBA00022748"/>
    </source>
</evidence>
<feature type="signal peptide" evidence="5">
    <location>
        <begin position="1"/>
        <end position="21"/>
    </location>
</feature>
<protein>
    <submittedName>
        <fullName evidence="7">TlpA family protein disulfide reductase</fullName>
    </submittedName>
</protein>
<organism evidence="7 8">
    <name type="scientific">Mucilaginibacter lutimaris</name>
    <dbReference type="NCBI Taxonomy" id="931629"/>
    <lineage>
        <taxon>Bacteria</taxon>
        <taxon>Pseudomonadati</taxon>
        <taxon>Bacteroidota</taxon>
        <taxon>Sphingobacteriia</taxon>
        <taxon>Sphingobacteriales</taxon>
        <taxon>Sphingobacteriaceae</taxon>
        <taxon>Mucilaginibacter</taxon>
    </lineage>
</organism>
<dbReference type="InterPro" id="IPR050553">
    <property type="entry name" value="Thioredoxin_ResA/DsbE_sf"/>
</dbReference>
<evidence type="ECO:0000313" key="7">
    <source>
        <dbReference type="EMBL" id="MFD0764528.1"/>
    </source>
</evidence>
<comment type="subcellular location">
    <subcellularLocation>
        <location evidence="1">Cell envelope</location>
    </subcellularLocation>
</comment>
<name>A0ABW2ZEB1_9SPHI</name>
<dbReference type="SUPFAM" id="SSF52833">
    <property type="entry name" value="Thioredoxin-like"/>
    <property type="match status" value="1"/>
</dbReference>
<dbReference type="InterPro" id="IPR013740">
    <property type="entry name" value="Redoxin"/>
</dbReference>
<dbReference type="Proteomes" id="UP001597073">
    <property type="component" value="Unassembled WGS sequence"/>
</dbReference>
<feature type="chain" id="PRO_5045536227" evidence="5">
    <location>
        <begin position="22"/>
        <end position="196"/>
    </location>
</feature>
<evidence type="ECO:0000256" key="5">
    <source>
        <dbReference type="SAM" id="SignalP"/>
    </source>
</evidence>
<dbReference type="EMBL" id="JBHTIA010000003">
    <property type="protein sequence ID" value="MFD0764528.1"/>
    <property type="molecule type" value="Genomic_DNA"/>
</dbReference>
<dbReference type="RefSeq" id="WP_377140098.1">
    <property type="nucleotide sequence ID" value="NZ_JBHTIA010000003.1"/>
</dbReference>
<evidence type="ECO:0000256" key="4">
    <source>
        <dbReference type="ARBA" id="ARBA00023284"/>
    </source>
</evidence>
<dbReference type="PANTHER" id="PTHR42852:SF6">
    <property type="entry name" value="THIOL:DISULFIDE INTERCHANGE PROTEIN DSBE"/>
    <property type="match status" value="1"/>
</dbReference>
<dbReference type="Pfam" id="PF08534">
    <property type="entry name" value="Redoxin"/>
    <property type="match status" value="1"/>
</dbReference>
<dbReference type="InterPro" id="IPR013766">
    <property type="entry name" value="Thioredoxin_domain"/>
</dbReference>
<keyword evidence="2" id="KW-0201">Cytochrome c-type biogenesis</keyword>
<evidence type="ECO:0000256" key="3">
    <source>
        <dbReference type="ARBA" id="ARBA00023157"/>
    </source>
</evidence>
<keyword evidence="5" id="KW-0732">Signal</keyword>
<evidence type="ECO:0000313" key="8">
    <source>
        <dbReference type="Proteomes" id="UP001597073"/>
    </source>
</evidence>
<gene>
    <name evidence="7" type="ORF">ACFQZI_06665</name>
</gene>
<proteinExistence type="predicted"/>
<dbReference type="PANTHER" id="PTHR42852">
    <property type="entry name" value="THIOL:DISULFIDE INTERCHANGE PROTEIN DSBE"/>
    <property type="match status" value="1"/>
</dbReference>
<reference evidence="8" key="1">
    <citation type="journal article" date="2019" name="Int. J. Syst. Evol. Microbiol.">
        <title>The Global Catalogue of Microorganisms (GCM) 10K type strain sequencing project: providing services to taxonomists for standard genome sequencing and annotation.</title>
        <authorList>
            <consortium name="The Broad Institute Genomics Platform"/>
            <consortium name="The Broad Institute Genome Sequencing Center for Infectious Disease"/>
            <person name="Wu L."/>
            <person name="Ma J."/>
        </authorList>
    </citation>
    <scope>NUCLEOTIDE SEQUENCE [LARGE SCALE GENOMIC DNA]</scope>
    <source>
        <strain evidence="8">CCUG 60742</strain>
    </source>
</reference>
<keyword evidence="3" id="KW-1015">Disulfide bond</keyword>
<comment type="caution">
    <text evidence="7">The sequence shown here is derived from an EMBL/GenBank/DDBJ whole genome shotgun (WGS) entry which is preliminary data.</text>
</comment>